<evidence type="ECO:0000313" key="1">
    <source>
        <dbReference type="EMBL" id="OCA81283.1"/>
    </source>
</evidence>
<protein>
    <recommendedName>
        <fullName evidence="3">Protein dltD</fullName>
    </recommendedName>
</protein>
<accession>A0A1B9ABR7</accession>
<proteinExistence type="predicted"/>
<gene>
    <name evidence="1" type="ORF">A8F95_16110</name>
</gene>
<dbReference type="InterPro" id="IPR021415">
    <property type="entry name" value="SAV0927-like"/>
</dbReference>
<comment type="caution">
    <text evidence="1">The sequence shown here is derived from an EMBL/GenBank/DDBJ whole genome shotgun (WGS) entry which is preliminary data.</text>
</comment>
<sequence length="97" mass="11151">MGITLLMDERELQSSRYVCIVTDHELYNLAIIHTSQFCGKSLVFSILNAQMVLMSQEDIEDTAYWMEKLGVVKEDIEEIQAFFYTVLGKSESVSVYN</sequence>
<reference evidence="2" key="1">
    <citation type="submission" date="2016-05" db="EMBL/GenBank/DDBJ databases">
        <authorList>
            <person name="Liu B."/>
            <person name="Wang J."/>
            <person name="Zhu Y."/>
            <person name="Liu G."/>
            <person name="Chen Q."/>
            <person name="Chen Z."/>
            <person name="Lan J."/>
            <person name="Che J."/>
            <person name="Ge C."/>
            <person name="Shi H."/>
            <person name="Pan Z."/>
            <person name="Liu X."/>
        </authorList>
    </citation>
    <scope>NUCLEOTIDE SEQUENCE [LARGE SCALE GENOMIC DNA]</scope>
    <source>
        <strain evidence="2">FJAT-27215</strain>
    </source>
</reference>
<dbReference type="Pfam" id="PF11256">
    <property type="entry name" value="SAV0927-like"/>
    <property type="match status" value="1"/>
</dbReference>
<organism evidence="1 2">
    <name type="scientific">Pseudobacillus wudalianchiensis</name>
    <dbReference type="NCBI Taxonomy" id="1743143"/>
    <lineage>
        <taxon>Bacteria</taxon>
        <taxon>Bacillati</taxon>
        <taxon>Bacillota</taxon>
        <taxon>Bacilli</taxon>
        <taxon>Bacillales</taxon>
        <taxon>Bacillaceae</taxon>
        <taxon>Pseudobacillus</taxon>
    </lineage>
</organism>
<dbReference type="EMBL" id="MAYT01000031">
    <property type="protein sequence ID" value="OCA81283.1"/>
    <property type="molecule type" value="Genomic_DNA"/>
</dbReference>
<dbReference type="AlphaFoldDB" id="A0A1B9ABR7"/>
<name>A0A1B9ABR7_9BACI</name>
<keyword evidence="2" id="KW-1185">Reference proteome</keyword>
<evidence type="ECO:0008006" key="3">
    <source>
        <dbReference type="Google" id="ProtNLM"/>
    </source>
</evidence>
<dbReference type="Proteomes" id="UP000092578">
    <property type="component" value="Unassembled WGS sequence"/>
</dbReference>
<dbReference type="RefSeq" id="WP_065412112.1">
    <property type="nucleotide sequence ID" value="NZ_MAYT01000031.1"/>
</dbReference>
<evidence type="ECO:0000313" key="2">
    <source>
        <dbReference type="Proteomes" id="UP000092578"/>
    </source>
</evidence>